<feature type="domain" description="Aldehyde ferredoxin oxidoreductase N-terminal" evidence="1">
    <location>
        <begin position="5"/>
        <end position="75"/>
    </location>
</feature>
<organism evidence="2">
    <name type="scientific">marine sediment metagenome</name>
    <dbReference type="NCBI Taxonomy" id="412755"/>
    <lineage>
        <taxon>unclassified sequences</taxon>
        <taxon>metagenomes</taxon>
        <taxon>ecological metagenomes</taxon>
    </lineage>
</organism>
<dbReference type="InterPro" id="IPR051919">
    <property type="entry name" value="W-dependent_AOR"/>
</dbReference>
<proteinExistence type="predicted"/>
<sequence>MRHRLTVNLENHTIDRSDLPEEAAWLGGRALLDSILLAEVPPTCHPLGPYNKVIIAPGLFAGTTMPTAGRLSIGAR</sequence>
<dbReference type="GO" id="GO:0016625">
    <property type="term" value="F:oxidoreductase activity, acting on the aldehyde or oxo group of donors, iron-sulfur protein as acceptor"/>
    <property type="evidence" value="ECO:0007669"/>
    <property type="project" value="InterPro"/>
</dbReference>
<feature type="non-terminal residue" evidence="2">
    <location>
        <position position="76"/>
    </location>
</feature>
<dbReference type="SUPFAM" id="SSF56228">
    <property type="entry name" value="Aldehyde ferredoxin oxidoreductase, N-terminal domain"/>
    <property type="match status" value="1"/>
</dbReference>
<gene>
    <name evidence="2" type="ORF">S12H4_54585</name>
</gene>
<dbReference type="GO" id="GO:0051536">
    <property type="term" value="F:iron-sulfur cluster binding"/>
    <property type="evidence" value="ECO:0007669"/>
    <property type="project" value="InterPro"/>
</dbReference>
<dbReference type="AlphaFoldDB" id="X1V6D8"/>
<evidence type="ECO:0000313" key="2">
    <source>
        <dbReference type="EMBL" id="GAJ11437.1"/>
    </source>
</evidence>
<dbReference type="EMBL" id="BARW01034907">
    <property type="protein sequence ID" value="GAJ11437.1"/>
    <property type="molecule type" value="Genomic_DNA"/>
</dbReference>
<dbReference type="InterPro" id="IPR036503">
    <property type="entry name" value="Ald_Fedxn_OxRdtase_N_sf"/>
</dbReference>
<dbReference type="Pfam" id="PF02730">
    <property type="entry name" value="AFOR_N"/>
    <property type="match status" value="1"/>
</dbReference>
<accession>X1V6D8</accession>
<dbReference type="PANTHER" id="PTHR30038:SF0">
    <property type="entry name" value="TUNGSTEN-CONTAINING ALDEHYDE FERREDOXIN OXIDOREDUCTASE"/>
    <property type="match status" value="1"/>
</dbReference>
<dbReference type="InterPro" id="IPR013983">
    <property type="entry name" value="Ald_Fedxn_OxRdtase_N"/>
</dbReference>
<evidence type="ECO:0000259" key="1">
    <source>
        <dbReference type="Pfam" id="PF02730"/>
    </source>
</evidence>
<reference evidence="2" key="1">
    <citation type="journal article" date="2014" name="Front. Microbiol.">
        <title>High frequency of phylogenetically diverse reductive dehalogenase-homologous genes in deep subseafloor sedimentary metagenomes.</title>
        <authorList>
            <person name="Kawai M."/>
            <person name="Futagami T."/>
            <person name="Toyoda A."/>
            <person name="Takaki Y."/>
            <person name="Nishi S."/>
            <person name="Hori S."/>
            <person name="Arai W."/>
            <person name="Tsubouchi T."/>
            <person name="Morono Y."/>
            <person name="Uchiyama I."/>
            <person name="Ito T."/>
            <person name="Fujiyama A."/>
            <person name="Inagaki F."/>
            <person name="Takami H."/>
        </authorList>
    </citation>
    <scope>NUCLEOTIDE SEQUENCE</scope>
    <source>
        <strain evidence="2">Expedition CK06-06</strain>
    </source>
</reference>
<name>X1V6D8_9ZZZZ</name>
<dbReference type="Gene3D" id="3.60.9.10">
    <property type="entry name" value="Aldehyde ferredoxin oxidoreductase, N-terminal domain"/>
    <property type="match status" value="1"/>
</dbReference>
<protein>
    <recommendedName>
        <fullName evidence="1">Aldehyde ferredoxin oxidoreductase N-terminal domain-containing protein</fullName>
    </recommendedName>
</protein>
<dbReference type="PANTHER" id="PTHR30038">
    <property type="entry name" value="ALDEHYDE FERREDOXIN OXIDOREDUCTASE"/>
    <property type="match status" value="1"/>
</dbReference>
<comment type="caution">
    <text evidence="2">The sequence shown here is derived from an EMBL/GenBank/DDBJ whole genome shotgun (WGS) entry which is preliminary data.</text>
</comment>